<evidence type="ECO:0000256" key="2">
    <source>
        <dbReference type="ARBA" id="ARBA00022771"/>
    </source>
</evidence>
<feature type="zinc finger region" description="C3H1-type" evidence="4">
    <location>
        <begin position="214"/>
        <end position="242"/>
    </location>
</feature>
<evidence type="ECO:0000259" key="6">
    <source>
        <dbReference type="PROSITE" id="PS50103"/>
    </source>
</evidence>
<dbReference type="SUPFAM" id="SSF90229">
    <property type="entry name" value="CCCH zinc finger"/>
    <property type="match status" value="1"/>
</dbReference>
<proteinExistence type="predicted"/>
<feature type="region of interest" description="Disordered" evidence="5">
    <location>
        <begin position="306"/>
        <end position="328"/>
    </location>
</feature>
<dbReference type="PANTHER" id="PTHR37562:SF5">
    <property type="entry name" value="C3H1-TYPE DOMAIN-CONTAINING PROTEIN"/>
    <property type="match status" value="1"/>
</dbReference>
<accession>A0A3R7M3M9</accession>
<sequence>MALTPARRRKRNKRWLCVEFPTVEELAGVPEEKLASLTLPKGFYLWFLAHHMRTIYATLSENVYLTHGVLDYLYEYSRWGPNRVQNKLFLCTSYNQSKQCKNGFLCREVHCPFTAESALEASVFNVFSNANGCPTSAEPKEKGPRSPPNALLWHALHSRWTPSWAYPVLPSGVTFRVAMPNNPKPVEKFDSGRLFVTKVVQEHYGRFLRNEPPAVALQHCANYSKNGVCCFGPNCQFVHVVSYAGERAETERSLDEDSTNSENCNNIAFQSTSTAQKMSTMAPTDSSAETLRTGCSMLRLSLPSSPAASATASSGVVPTQSKTSDTNMPNTQLVFFPAPVRQAANVPPHGDPYQPQPQQELQRRQFEPGPPPGNPSSYFAPTSQFYLLQGPKTPLSLSAHEMYTTFMFPPQEVNMNDGSSLCFMSY</sequence>
<evidence type="ECO:0000256" key="5">
    <source>
        <dbReference type="SAM" id="MobiDB-lite"/>
    </source>
</evidence>
<dbReference type="OMA" id="CANYSKN"/>
<evidence type="ECO:0000256" key="4">
    <source>
        <dbReference type="PROSITE-ProRule" id="PRU00723"/>
    </source>
</evidence>
<dbReference type="GO" id="GO:0008270">
    <property type="term" value="F:zinc ion binding"/>
    <property type="evidence" value="ECO:0007669"/>
    <property type="project" value="UniProtKB-KW"/>
</dbReference>
<name>A0A3R7M3M9_TRYRA</name>
<keyword evidence="3 4" id="KW-0862">Zinc</keyword>
<reference evidence="7 8" key="1">
    <citation type="journal article" date="2018" name="BMC Genomics">
        <title>Genomic comparison of Trypanosoma conorhini and Trypanosoma rangeli to Trypanosoma cruzi strains of high and low virulence.</title>
        <authorList>
            <person name="Bradwell K.R."/>
            <person name="Koparde V.N."/>
            <person name="Matveyev A.V."/>
            <person name="Serrano M.G."/>
            <person name="Alves J.M."/>
            <person name="Parikh H."/>
            <person name="Huang B."/>
            <person name="Lee V."/>
            <person name="Espinosa-Alvarez O."/>
            <person name="Ortiz P.A."/>
            <person name="Costa-Martins A.G."/>
            <person name="Teixeira M.M."/>
            <person name="Buck G.A."/>
        </authorList>
    </citation>
    <scope>NUCLEOTIDE SEQUENCE [LARGE SCALE GENOMIC DNA]</scope>
    <source>
        <strain evidence="7 8">AM80</strain>
    </source>
</reference>
<evidence type="ECO:0000256" key="3">
    <source>
        <dbReference type="ARBA" id="ARBA00022833"/>
    </source>
</evidence>
<protein>
    <recommendedName>
        <fullName evidence="6">C3H1-type domain-containing protein</fullName>
    </recommendedName>
</protein>
<evidence type="ECO:0000313" key="7">
    <source>
        <dbReference type="EMBL" id="RNF08429.1"/>
    </source>
</evidence>
<evidence type="ECO:0000256" key="1">
    <source>
        <dbReference type="ARBA" id="ARBA00022723"/>
    </source>
</evidence>
<dbReference type="OrthoDB" id="278350at2759"/>
<comment type="caution">
    <text evidence="7">The sequence shown here is derived from an EMBL/GenBank/DDBJ whole genome shotgun (WGS) entry which is preliminary data.</text>
</comment>
<dbReference type="EMBL" id="MKGL01000066">
    <property type="protein sequence ID" value="RNF08429.1"/>
    <property type="molecule type" value="Genomic_DNA"/>
</dbReference>
<keyword evidence="8" id="KW-1185">Reference proteome</keyword>
<dbReference type="Proteomes" id="UP000283634">
    <property type="component" value="Unassembled WGS sequence"/>
</dbReference>
<feature type="domain" description="C3H1-type" evidence="6">
    <location>
        <begin position="214"/>
        <end position="242"/>
    </location>
</feature>
<dbReference type="InterPro" id="IPR000571">
    <property type="entry name" value="Znf_CCCH"/>
</dbReference>
<keyword evidence="1 4" id="KW-0479">Metal-binding</keyword>
<organism evidence="7 8">
    <name type="scientific">Trypanosoma rangeli</name>
    <dbReference type="NCBI Taxonomy" id="5698"/>
    <lineage>
        <taxon>Eukaryota</taxon>
        <taxon>Discoba</taxon>
        <taxon>Euglenozoa</taxon>
        <taxon>Kinetoplastea</taxon>
        <taxon>Metakinetoplastina</taxon>
        <taxon>Trypanosomatida</taxon>
        <taxon>Trypanosomatidae</taxon>
        <taxon>Trypanosoma</taxon>
        <taxon>Herpetosoma</taxon>
    </lineage>
</organism>
<keyword evidence="2 4" id="KW-0863">Zinc-finger</keyword>
<dbReference type="RefSeq" id="XP_029240385.1">
    <property type="nucleotide sequence ID" value="XM_029379723.1"/>
</dbReference>
<evidence type="ECO:0000313" key="8">
    <source>
        <dbReference type="Proteomes" id="UP000283634"/>
    </source>
</evidence>
<feature type="region of interest" description="Disordered" evidence="5">
    <location>
        <begin position="342"/>
        <end position="380"/>
    </location>
</feature>
<dbReference type="PANTHER" id="PTHR37562">
    <property type="entry name" value="C3H1-TYPE DOMAIN-CONTAINING PROTEIN-RELATED"/>
    <property type="match status" value="1"/>
</dbReference>
<dbReference type="PROSITE" id="PS50103">
    <property type="entry name" value="ZF_C3H1"/>
    <property type="match status" value="2"/>
</dbReference>
<feature type="compositionally biased region" description="Polar residues" evidence="5">
    <location>
        <begin position="316"/>
        <end position="328"/>
    </location>
</feature>
<dbReference type="InterPro" id="IPR036855">
    <property type="entry name" value="Znf_CCCH_sf"/>
</dbReference>
<feature type="domain" description="C3H1-type" evidence="6">
    <location>
        <begin position="85"/>
        <end position="113"/>
    </location>
</feature>
<dbReference type="AlphaFoldDB" id="A0A3R7M3M9"/>
<dbReference type="VEuPathDB" id="TriTrypDB:TRSC58_02962"/>
<dbReference type="GeneID" id="40326662"/>
<gene>
    <name evidence="7" type="ORF">TraAM80_02729</name>
</gene>
<feature type="zinc finger region" description="C3H1-type" evidence="4">
    <location>
        <begin position="85"/>
        <end position="113"/>
    </location>
</feature>